<evidence type="ECO:0000313" key="2">
    <source>
        <dbReference type="Proteomes" id="UP000054324"/>
    </source>
</evidence>
<dbReference type="OrthoDB" id="10062329at2759"/>
<dbReference type="KEGG" id="ovi:T265_14791"/>
<dbReference type="GeneID" id="20328957"/>
<evidence type="ECO:0000313" key="1">
    <source>
        <dbReference type="EMBL" id="KER22749.1"/>
    </source>
</evidence>
<dbReference type="RefSeq" id="XP_009173520.1">
    <property type="nucleotide sequence ID" value="XM_009175256.1"/>
</dbReference>
<dbReference type="Proteomes" id="UP000054324">
    <property type="component" value="Unassembled WGS sequence"/>
</dbReference>
<organism evidence="1 2">
    <name type="scientific">Opisthorchis viverrini</name>
    <name type="common">Southeast Asian liver fluke</name>
    <dbReference type="NCBI Taxonomy" id="6198"/>
    <lineage>
        <taxon>Eukaryota</taxon>
        <taxon>Metazoa</taxon>
        <taxon>Spiralia</taxon>
        <taxon>Lophotrochozoa</taxon>
        <taxon>Platyhelminthes</taxon>
        <taxon>Trematoda</taxon>
        <taxon>Digenea</taxon>
        <taxon>Opisthorchiida</taxon>
        <taxon>Opisthorchiata</taxon>
        <taxon>Opisthorchiidae</taxon>
        <taxon>Opisthorchis</taxon>
    </lineage>
</organism>
<protein>
    <submittedName>
        <fullName evidence="1">Uncharacterized protein</fullName>
    </submittedName>
</protein>
<feature type="non-terminal residue" evidence="1">
    <location>
        <position position="162"/>
    </location>
</feature>
<name>A0A075A5Q9_OPIVI</name>
<sequence length="162" mass="18552">KLLIRLLKTLRQPTTNSALLEAHQLGSVPEVSSTLFSTLTQIALFSRNTLICKSFWFSRETQVNLIYDILQLNELHTDCLMFQKLLTSLLKTLRQPPTGFALLGTHQKYTHLQINLVFTGDSTESLLHDILQLNVLQTGRLMSQLARFLRYRKHSNLGSNRT</sequence>
<dbReference type="AlphaFoldDB" id="A0A075A5Q9"/>
<dbReference type="EMBL" id="KL596882">
    <property type="protein sequence ID" value="KER22749.1"/>
    <property type="molecule type" value="Genomic_DNA"/>
</dbReference>
<keyword evidence="2" id="KW-1185">Reference proteome</keyword>
<feature type="non-terminal residue" evidence="1">
    <location>
        <position position="1"/>
    </location>
</feature>
<proteinExistence type="predicted"/>
<reference evidence="1 2" key="1">
    <citation type="submission" date="2013-11" db="EMBL/GenBank/DDBJ databases">
        <title>Opisthorchis viverrini - life in the bile duct.</title>
        <authorList>
            <person name="Young N.D."/>
            <person name="Nagarajan N."/>
            <person name="Lin S.J."/>
            <person name="Korhonen P.K."/>
            <person name="Jex A.R."/>
            <person name="Hall R.S."/>
            <person name="Safavi-Hemami H."/>
            <person name="Kaewkong W."/>
            <person name="Bertrand D."/>
            <person name="Gao S."/>
            <person name="Seet Q."/>
            <person name="Wongkham S."/>
            <person name="Teh B.T."/>
            <person name="Wongkham C."/>
            <person name="Intapan P.M."/>
            <person name="Maleewong W."/>
            <person name="Yang X."/>
            <person name="Hu M."/>
            <person name="Wang Z."/>
            <person name="Hofmann A."/>
            <person name="Sternberg P.W."/>
            <person name="Tan P."/>
            <person name="Wang J."/>
            <person name="Gasser R.B."/>
        </authorList>
    </citation>
    <scope>NUCLEOTIDE SEQUENCE [LARGE SCALE GENOMIC DNA]</scope>
</reference>
<accession>A0A075A5Q9</accession>
<dbReference type="CTD" id="20328957"/>
<gene>
    <name evidence="1" type="ORF">T265_14791</name>
</gene>